<dbReference type="AlphaFoldDB" id="A0A158L2N7"/>
<reference evidence="3" key="1">
    <citation type="submission" date="2016-01" db="EMBL/GenBank/DDBJ databases">
        <authorList>
            <person name="Peeters C."/>
        </authorList>
    </citation>
    <scope>NUCLEOTIDE SEQUENCE [LARGE SCALE GENOMIC DNA]</scope>
    <source>
        <strain evidence="3">LMG 22940</strain>
    </source>
</reference>
<name>A0A158L2N7_9BURK</name>
<comment type="caution">
    <text evidence="3">The sequence shown here is derived from an EMBL/GenBank/DDBJ whole genome shotgun (WGS) entry which is preliminary data.</text>
</comment>
<gene>
    <name evidence="3" type="ORF">AWB68_08195</name>
</gene>
<dbReference type="EMBL" id="FCON02000251">
    <property type="protein sequence ID" value="SAL86901.1"/>
    <property type="molecule type" value="Genomic_DNA"/>
</dbReference>
<keyword evidence="2" id="KW-1133">Transmembrane helix</keyword>
<proteinExistence type="predicted"/>
<evidence type="ECO:0000313" key="4">
    <source>
        <dbReference type="Proteomes" id="UP000054770"/>
    </source>
</evidence>
<evidence type="ECO:0000256" key="2">
    <source>
        <dbReference type="SAM" id="Phobius"/>
    </source>
</evidence>
<keyword evidence="4" id="KW-1185">Reference proteome</keyword>
<protein>
    <submittedName>
        <fullName evidence="3">Uncharacterized protein</fullName>
    </submittedName>
</protein>
<evidence type="ECO:0000313" key="3">
    <source>
        <dbReference type="EMBL" id="SAL86901.1"/>
    </source>
</evidence>
<organism evidence="3 4">
    <name type="scientific">Caballeronia choica</name>
    <dbReference type="NCBI Taxonomy" id="326476"/>
    <lineage>
        <taxon>Bacteria</taxon>
        <taxon>Pseudomonadati</taxon>
        <taxon>Pseudomonadota</taxon>
        <taxon>Betaproteobacteria</taxon>
        <taxon>Burkholderiales</taxon>
        <taxon>Burkholderiaceae</taxon>
        <taxon>Caballeronia</taxon>
    </lineage>
</organism>
<sequence length="119" mass="13517">MAEGEPRRGVELDHSPAGAGKKPLAGLDRGSKRIVRRLAWHFAQRHWGLHFPAVVWMALVFAHTRYGVLPARREYFIVTGVLFVIAVVNIRLHIRRQLPAARAVFDMLGAEGVRRMTER</sequence>
<feature type="transmembrane region" description="Helical" evidence="2">
    <location>
        <begin position="75"/>
        <end position="92"/>
    </location>
</feature>
<keyword evidence="2" id="KW-0472">Membrane</keyword>
<dbReference type="Proteomes" id="UP000054770">
    <property type="component" value="Unassembled WGS sequence"/>
</dbReference>
<keyword evidence="2" id="KW-0812">Transmembrane</keyword>
<feature type="transmembrane region" description="Helical" evidence="2">
    <location>
        <begin position="46"/>
        <end position="63"/>
    </location>
</feature>
<dbReference type="OrthoDB" id="9131973at2"/>
<feature type="compositionally biased region" description="Basic and acidic residues" evidence="1">
    <location>
        <begin position="1"/>
        <end position="14"/>
    </location>
</feature>
<feature type="region of interest" description="Disordered" evidence="1">
    <location>
        <begin position="1"/>
        <end position="26"/>
    </location>
</feature>
<evidence type="ECO:0000256" key="1">
    <source>
        <dbReference type="SAM" id="MobiDB-lite"/>
    </source>
</evidence>
<accession>A0A158L2N7</accession>